<dbReference type="Pfam" id="PF02321">
    <property type="entry name" value="OEP"/>
    <property type="match status" value="2"/>
</dbReference>
<evidence type="ECO:0000256" key="3">
    <source>
        <dbReference type="SAM" id="SignalP"/>
    </source>
</evidence>
<keyword evidence="3" id="KW-0732">Signal</keyword>
<protein>
    <submittedName>
        <fullName evidence="4">TolC family protein</fullName>
    </submittedName>
</protein>
<proteinExistence type="inferred from homology"/>
<evidence type="ECO:0000256" key="1">
    <source>
        <dbReference type="ARBA" id="ARBA00007613"/>
    </source>
</evidence>
<feature type="signal peptide" evidence="3">
    <location>
        <begin position="1"/>
        <end position="19"/>
    </location>
</feature>
<dbReference type="InterPro" id="IPR010131">
    <property type="entry name" value="MdtP/NodT-like"/>
</dbReference>
<evidence type="ECO:0000256" key="2">
    <source>
        <dbReference type="SAM" id="Coils"/>
    </source>
</evidence>
<dbReference type="PANTHER" id="PTHR30203:SF30">
    <property type="entry name" value="OUTER MEMBRANE PROTEIN-RELATED"/>
    <property type="match status" value="1"/>
</dbReference>
<reference evidence="4 5" key="1">
    <citation type="submission" date="2020-12" db="EMBL/GenBank/DDBJ databases">
        <title>FDA dAtabase for Regulatory Grade micrObial Sequences (FDA-ARGOS): Supporting development and validation of Infectious Disease Dx tests.</title>
        <authorList>
            <person name="Sproer C."/>
            <person name="Gronow S."/>
            <person name="Severitt S."/>
            <person name="Schroder I."/>
            <person name="Tallon L."/>
            <person name="Sadzewicz L."/>
            <person name="Zhao X."/>
            <person name="Boylan J."/>
            <person name="Ott S."/>
            <person name="Bowen H."/>
            <person name="Vavikolanu K."/>
            <person name="Mehta A."/>
            <person name="Aluvathingal J."/>
            <person name="Nadendla S."/>
            <person name="Lowell S."/>
            <person name="Myers T."/>
            <person name="Yan Y."/>
            <person name="Sichtig H."/>
        </authorList>
    </citation>
    <scope>NUCLEOTIDE SEQUENCE [LARGE SCALE GENOMIC DNA]</scope>
    <source>
        <strain evidence="4 5">FDAARGOS_1050</strain>
    </source>
</reference>
<dbReference type="InterPro" id="IPR003423">
    <property type="entry name" value="OMP_efflux"/>
</dbReference>
<dbReference type="SUPFAM" id="SSF56954">
    <property type="entry name" value="Outer membrane efflux proteins (OEP)"/>
    <property type="match status" value="1"/>
</dbReference>
<dbReference type="EMBL" id="CP065997">
    <property type="protein sequence ID" value="QQB37198.1"/>
    <property type="molecule type" value="Genomic_DNA"/>
</dbReference>
<name>A0A7T4B7L6_9BURK</name>
<comment type="similarity">
    <text evidence="1">Belongs to the outer membrane factor (OMF) (TC 1.B.17) family.</text>
</comment>
<organism evidence="4 5">
    <name type="scientific">Achromobacter deleyi</name>
    <dbReference type="NCBI Taxonomy" id="1353891"/>
    <lineage>
        <taxon>Bacteria</taxon>
        <taxon>Pseudomonadati</taxon>
        <taxon>Pseudomonadota</taxon>
        <taxon>Betaproteobacteria</taxon>
        <taxon>Burkholderiales</taxon>
        <taxon>Alcaligenaceae</taxon>
        <taxon>Achromobacter</taxon>
    </lineage>
</organism>
<dbReference type="Gene3D" id="1.20.1600.10">
    <property type="entry name" value="Outer membrane efflux proteins (OEP)"/>
    <property type="match status" value="1"/>
</dbReference>
<feature type="coiled-coil region" evidence="2">
    <location>
        <begin position="371"/>
        <end position="401"/>
    </location>
</feature>
<dbReference type="AlphaFoldDB" id="A0A7T4B7L6"/>
<dbReference type="Proteomes" id="UP000595231">
    <property type="component" value="Chromosome"/>
</dbReference>
<dbReference type="RefSeq" id="WP_198486741.1">
    <property type="nucleotide sequence ID" value="NZ_CP065997.1"/>
</dbReference>
<sequence>MTSPSALSRIRFITLLAIATQLGCTAVSVPKMPGQVPSAWSEPAEPAGRPVDLRSWWKALDDSRLNRLVEEALHHNLDLAQSARLLEAERQLAGRANARFLPWLTAGAHPAKDAAARDSYFNVGLDMAWELGLFGAAESGRILAQADLERAEARQQGLRVSLVAAVVRNYLDLGVANGQIEILRQIQAIDSKAERFTLTRLNAHLGSQKEVDAASLQRWQTQSELAAMRLTADRAARALALLLGRSGPDPAWYEAVQPGTLTSFALHDIPADLLRTRPDIGEAEAEVLRAAASLGIARAAMYPRLSLGGSILYSYNVTQNRRSNSNFVPSVGPTIDIPLWDWGVRRAQVVASERGIDAALLGYQQAVLTGVSEVEEALSSLERLRERVQALEEAGQAQARRVAAQRQLAALGLSSDFETLAEKRSFLEARAKTELARGSRTLAFVALYKALGGAPLDDGGEANP</sequence>
<accession>A0A7T4B7L6</accession>
<keyword evidence="2" id="KW-0175">Coiled coil</keyword>
<dbReference type="GO" id="GO:0015562">
    <property type="term" value="F:efflux transmembrane transporter activity"/>
    <property type="evidence" value="ECO:0007669"/>
    <property type="project" value="InterPro"/>
</dbReference>
<evidence type="ECO:0000313" key="4">
    <source>
        <dbReference type="EMBL" id="QQB37198.1"/>
    </source>
</evidence>
<gene>
    <name evidence="4" type="ORF">I6I07_11630</name>
</gene>
<dbReference type="Gene3D" id="2.20.200.10">
    <property type="entry name" value="Outer membrane efflux proteins (OEP)"/>
    <property type="match status" value="1"/>
</dbReference>
<feature type="chain" id="PRO_5032494289" evidence="3">
    <location>
        <begin position="20"/>
        <end position="464"/>
    </location>
</feature>
<dbReference type="PANTHER" id="PTHR30203">
    <property type="entry name" value="OUTER MEMBRANE CATION EFFLUX PROTEIN"/>
    <property type="match status" value="1"/>
</dbReference>
<evidence type="ECO:0000313" key="5">
    <source>
        <dbReference type="Proteomes" id="UP000595231"/>
    </source>
</evidence>